<gene>
    <name evidence="1" type="primary">AlNc14C103G6127</name>
    <name evidence="1" type="ORF">ALNC14_069380</name>
</gene>
<protein>
    <submittedName>
        <fullName evidence="1">AlNc14C103G6127 protein</fullName>
    </submittedName>
</protein>
<dbReference type="AlphaFoldDB" id="F0WHS0"/>
<reference evidence="1" key="2">
    <citation type="submission" date="2011-02" db="EMBL/GenBank/DDBJ databases">
        <authorList>
            <person name="MacLean D."/>
        </authorList>
    </citation>
    <scope>NUCLEOTIDE SEQUENCE</scope>
</reference>
<sequence>MANPSIGYDTHMFYSGFTVSHFQSSDQLKLSTIIKVFQTHFAFLFRFLYAIVIIGSEKCPYKRGVRCRDDVAPHKKIDELLLYATMPEFYACCWVKQSRAELKCSAVDLKLERSGRLYSTFQFHCKSREFTLTKKVKPILKPQLVIVMNSDRWEMRFSKLMINASHEPISGTIIFNLRAKGLSVPLRHLAIFEGNGDIEMLGFFIGIKTVTINLSDINADRTKFDQWQFRPSVMDQFEFSFVTQHSKGMPRPEYSIGMVAVPLATSSII</sequence>
<accession>F0WHS0</accession>
<organism evidence="1">
    <name type="scientific">Albugo laibachii Nc14</name>
    <dbReference type="NCBI Taxonomy" id="890382"/>
    <lineage>
        <taxon>Eukaryota</taxon>
        <taxon>Sar</taxon>
        <taxon>Stramenopiles</taxon>
        <taxon>Oomycota</taxon>
        <taxon>Peronosporomycetes</taxon>
        <taxon>Albuginales</taxon>
        <taxon>Albuginaceae</taxon>
        <taxon>Albugo</taxon>
    </lineage>
</organism>
<proteinExistence type="predicted"/>
<dbReference type="HOGENOM" id="CLU_1035942_0_0_1"/>
<name>F0WHS0_9STRA</name>
<reference evidence="1" key="1">
    <citation type="journal article" date="2011" name="PLoS Biol.">
        <title>Gene gain and loss during evolution of obligate parasitism in the white rust pathogen of Arabidopsis thaliana.</title>
        <authorList>
            <person name="Kemen E."/>
            <person name="Gardiner A."/>
            <person name="Schultz-Larsen T."/>
            <person name="Kemen A.C."/>
            <person name="Balmuth A.L."/>
            <person name="Robert-Seilaniantz A."/>
            <person name="Bailey K."/>
            <person name="Holub E."/>
            <person name="Studholme D.J."/>
            <person name="Maclean D."/>
            <person name="Jones J.D."/>
        </authorList>
    </citation>
    <scope>NUCLEOTIDE SEQUENCE</scope>
</reference>
<evidence type="ECO:0000313" key="1">
    <source>
        <dbReference type="EMBL" id="CCA20795.1"/>
    </source>
</evidence>
<dbReference type="EMBL" id="FR824148">
    <property type="protein sequence ID" value="CCA20795.1"/>
    <property type="molecule type" value="Genomic_DNA"/>
</dbReference>